<keyword evidence="8 9" id="KW-0472">Membrane</keyword>
<dbReference type="GO" id="GO:0005283">
    <property type="term" value="F:amino acid:sodium symporter activity"/>
    <property type="evidence" value="ECO:0007669"/>
    <property type="project" value="InterPro"/>
</dbReference>
<sequence>METFVNEFQEYVGLVNDFVWTYILIAGLILLGLYFSFKTKFVQLRYFKEMFRILGDKSMVSAEGKRGISSFQAFSISAASRIGTGNMAGVATAIAGGGPGAVFWMWLIAFLGAASSFVESTLAQIYKVKDKDGFRGGPAYYMEKGLNKRWMGILFAVIITFCFGLVFNSVQSNTISLAFNQSFGISRLWIGIVLAVFTAVIIFGGVKRIAHVSQVLVPVMAVLYLILAIVILMMNVTEIPAMFGLIIESAFGFREAAGGAMGAAVMMGIKRGLFSNEAGMGSAPNAAATAAVTHPAKQGLIQTLGVFVDTILICSATAFIILLSGDYTGTNLTGIELTQSALATHIGSWASYFVAIAILLFAFSSVIGNYYYGETNIEFIKESKTALFVYRLAVIGMVIFGAAVDLEVVWGLADLFMGIMAIINLIAITMLGKIAFAALKDYKTQRREGKDPVFYSDSIPGLKNIEYWETKEQALKKKKLN</sequence>
<organism evidence="10 11">
    <name type="scientific">Bacillus infantis NRRL B-14911</name>
    <dbReference type="NCBI Taxonomy" id="1367477"/>
    <lineage>
        <taxon>Bacteria</taxon>
        <taxon>Bacillati</taxon>
        <taxon>Bacillota</taxon>
        <taxon>Bacilli</taxon>
        <taxon>Bacillales</taxon>
        <taxon>Bacillaceae</taxon>
        <taxon>Bacillus</taxon>
    </lineage>
</organism>
<dbReference type="Pfam" id="PF01235">
    <property type="entry name" value="Na_Ala_symp"/>
    <property type="match status" value="1"/>
</dbReference>
<evidence type="ECO:0000256" key="5">
    <source>
        <dbReference type="ARBA" id="ARBA00022692"/>
    </source>
</evidence>
<evidence type="ECO:0000256" key="3">
    <source>
        <dbReference type="ARBA" id="ARBA00022448"/>
    </source>
</evidence>
<evidence type="ECO:0000256" key="1">
    <source>
        <dbReference type="ARBA" id="ARBA00004651"/>
    </source>
</evidence>
<evidence type="ECO:0000256" key="6">
    <source>
        <dbReference type="ARBA" id="ARBA00022847"/>
    </source>
</evidence>
<evidence type="ECO:0000256" key="2">
    <source>
        <dbReference type="ARBA" id="ARBA00009261"/>
    </source>
</evidence>
<name>U5LA31_9BACI</name>
<dbReference type="STRING" id="1367477.N288_11810"/>
<feature type="transmembrane region" description="Helical" evidence="9">
    <location>
        <begin position="150"/>
        <end position="168"/>
    </location>
</feature>
<evidence type="ECO:0000256" key="4">
    <source>
        <dbReference type="ARBA" id="ARBA00022475"/>
    </source>
</evidence>
<dbReference type="OrthoDB" id="9804874at2"/>
<reference evidence="10 11" key="1">
    <citation type="submission" date="2013-07" db="EMBL/GenBank/DDBJ databases">
        <title>Complete genome sequence of Bacillus infantis NRRL B-14911 that has potential to induce cardiac disease by antigenic mimicry.</title>
        <authorList>
            <person name="Massilamany C."/>
            <person name="Smith T.P.L."/>
            <person name="Loy J.D."/>
            <person name="Barletta R."/>
            <person name="Reddy J."/>
        </authorList>
    </citation>
    <scope>NUCLEOTIDE SEQUENCE [LARGE SCALE GENOMIC DNA]</scope>
    <source>
        <strain evidence="10 11">NRRL B-14911</strain>
    </source>
</reference>
<keyword evidence="3 9" id="KW-0813">Transport</keyword>
<feature type="transmembrane region" description="Helical" evidence="9">
    <location>
        <begin position="188"/>
        <end position="206"/>
    </location>
</feature>
<comment type="subcellular location">
    <subcellularLocation>
        <location evidence="1 9">Cell membrane</location>
        <topology evidence="1 9">Multi-pass membrane protein</topology>
    </subcellularLocation>
</comment>
<dbReference type="PROSITE" id="PS00873">
    <property type="entry name" value="NA_ALANINE_SYMP"/>
    <property type="match status" value="1"/>
</dbReference>
<dbReference type="GO" id="GO:0005886">
    <property type="term" value="C:plasma membrane"/>
    <property type="evidence" value="ECO:0007669"/>
    <property type="project" value="UniProtKB-SubCell"/>
</dbReference>
<feature type="transmembrane region" description="Helical" evidence="9">
    <location>
        <begin position="349"/>
        <end position="373"/>
    </location>
</feature>
<dbReference type="PATRIC" id="fig|1367477.3.peg.2302"/>
<accession>U5LA31</accession>
<keyword evidence="7 9" id="KW-1133">Transmembrane helix</keyword>
<evidence type="ECO:0000256" key="8">
    <source>
        <dbReference type="ARBA" id="ARBA00023136"/>
    </source>
</evidence>
<dbReference type="Proteomes" id="UP000017805">
    <property type="component" value="Chromosome"/>
</dbReference>
<dbReference type="EMBL" id="CP006643">
    <property type="protein sequence ID" value="AGX04270.1"/>
    <property type="molecule type" value="Genomic_DNA"/>
</dbReference>
<feature type="transmembrane region" description="Helical" evidence="9">
    <location>
        <begin position="416"/>
        <end position="439"/>
    </location>
</feature>
<keyword evidence="4 9" id="KW-1003">Cell membrane</keyword>
<feature type="transmembrane region" description="Helical" evidence="9">
    <location>
        <begin position="304"/>
        <end position="323"/>
    </location>
</feature>
<feature type="transmembrane region" description="Helical" evidence="9">
    <location>
        <begin position="215"/>
        <end position="236"/>
    </location>
</feature>
<feature type="transmembrane region" description="Helical" evidence="9">
    <location>
        <begin position="20"/>
        <end position="37"/>
    </location>
</feature>
<gene>
    <name evidence="10" type="ORF">N288_11810</name>
</gene>
<dbReference type="PRINTS" id="PR00175">
    <property type="entry name" value="NAALASMPORT"/>
</dbReference>
<evidence type="ECO:0000313" key="10">
    <source>
        <dbReference type="EMBL" id="AGX04270.1"/>
    </source>
</evidence>
<keyword evidence="5 9" id="KW-0812">Transmembrane</keyword>
<dbReference type="Gene3D" id="1.20.1740.10">
    <property type="entry name" value="Amino acid/polyamine transporter I"/>
    <property type="match status" value="1"/>
</dbReference>
<keyword evidence="6 9" id="KW-0769">Symport</keyword>
<protein>
    <submittedName>
        <fullName evidence="10">Sodium:alanine symporter</fullName>
    </submittedName>
</protein>
<evidence type="ECO:0000313" key="11">
    <source>
        <dbReference type="Proteomes" id="UP000017805"/>
    </source>
</evidence>
<dbReference type="NCBIfam" id="TIGR00835">
    <property type="entry name" value="agcS"/>
    <property type="match status" value="1"/>
</dbReference>
<comment type="similarity">
    <text evidence="2 9">Belongs to the alanine or glycine:cation symporter (AGCS) (TC 2.A.25) family.</text>
</comment>
<dbReference type="FunFam" id="1.20.1740.10:FF:000004">
    <property type="entry name" value="Sodium:alanine symporter family protein"/>
    <property type="match status" value="1"/>
</dbReference>
<proteinExistence type="inferred from homology"/>
<feature type="transmembrane region" description="Helical" evidence="9">
    <location>
        <begin position="385"/>
        <end position="404"/>
    </location>
</feature>
<evidence type="ECO:0000256" key="7">
    <source>
        <dbReference type="ARBA" id="ARBA00022989"/>
    </source>
</evidence>
<dbReference type="GeneID" id="97349469"/>
<dbReference type="KEGG" id="bif:N288_11810"/>
<dbReference type="HOGENOM" id="CLU_024867_0_1_9"/>
<dbReference type="InterPro" id="IPR001463">
    <property type="entry name" value="Na/Ala_symport"/>
</dbReference>
<dbReference type="AlphaFoldDB" id="U5LA31"/>
<evidence type="ECO:0000256" key="9">
    <source>
        <dbReference type="RuleBase" id="RU363064"/>
    </source>
</evidence>
<dbReference type="PANTHER" id="PTHR30330">
    <property type="entry name" value="AGSS FAMILY TRANSPORTER, SODIUM-ALANINE"/>
    <property type="match status" value="1"/>
</dbReference>
<dbReference type="RefSeq" id="WP_009793910.1">
    <property type="nucleotide sequence ID" value="NC_022524.1"/>
</dbReference>
<dbReference type="PANTHER" id="PTHR30330:SF1">
    <property type="entry name" value="AMINO-ACID CARRIER PROTEIN ALST"/>
    <property type="match status" value="1"/>
</dbReference>
<keyword evidence="11" id="KW-1185">Reference proteome</keyword>